<accession>A0A0F9E0D4</accession>
<protein>
    <submittedName>
        <fullName evidence="1">Uncharacterized protein</fullName>
    </submittedName>
</protein>
<evidence type="ECO:0000313" key="1">
    <source>
        <dbReference type="EMBL" id="KKL59556.1"/>
    </source>
</evidence>
<gene>
    <name evidence="1" type="ORF">LCGC14_2214160</name>
</gene>
<comment type="caution">
    <text evidence="1">The sequence shown here is derived from an EMBL/GenBank/DDBJ whole genome shotgun (WGS) entry which is preliminary data.</text>
</comment>
<proteinExistence type="predicted"/>
<name>A0A0F9E0D4_9ZZZZ</name>
<sequence>MKPIIFNTAMVKAILDGPKTQTRRVMKPQPYEEEYLVVGNYTPALVDKNGDQYPADYQLFGAYTEDGELTWKCPYGQVGDRIWVRETWGVTYGWDNDSPRDIGQRETIYYKAGGSTNNEGTHLHDVRKWRPSIFMPRRASRITLEITEVRVEQLNCMTESDAHLEGVDNLVTFMLLWDRLNKKRGYEWKSNCWVWVITFKLCE</sequence>
<dbReference type="AlphaFoldDB" id="A0A0F9E0D4"/>
<organism evidence="1">
    <name type="scientific">marine sediment metagenome</name>
    <dbReference type="NCBI Taxonomy" id="412755"/>
    <lineage>
        <taxon>unclassified sequences</taxon>
        <taxon>metagenomes</taxon>
        <taxon>ecological metagenomes</taxon>
    </lineage>
</organism>
<reference evidence="1" key="1">
    <citation type="journal article" date="2015" name="Nature">
        <title>Complex archaea that bridge the gap between prokaryotes and eukaryotes.</title>
        <authorList>
            <person name="Spang A."/>
            <person name="Saw J.H."/>
            <person name="Jorgensen S.L."/>
            <person name="Zaremba-Niedzwiedzka K."/>
            <person name="Martijn J."/>
            <person name="Lind A.E."/>
            <person name="van Eijk R."/>
            <person name="Schleper C."/>
            <person name="Guy L."/>
            <person name="Ettema T.J."/>
        </authorList>
    </citation>
    <scope>NUCLEOTIDE SEQUENCE</scope>
</reference>
<dbReference type="EMBL" id="LAZR01029446">
    <property type="protein sequence ID" value="KKL59556.1"/>
    <property type="molecule type" value="Genomic_DNA"/>
</dbReference>